<gene>
    <name evidence="1" type="ORF">ACFQ1O_00615</name>
</gene>
<evidence type="ECO:0000313" key="2">
    <source>
        <dbReference type="Proteomes" id="UP001596997"/>
    </source>
</evidence>
<sequence>MISIFNKKLEVHINISDVDWIKFTPREYEDIPNVIIEMKNGFDFIRHSQTCDECRKFVSALATNSLDWYISYNDKIKRLDLSTLNSKEYYNNHLTYTNSDYNYGTTIKLIIHPLSTDKVDIENYLQELLEREDYETACLIRDLTPIE</sequence>
<dbReference type="EMBL" id="JBHTJM010000001">
    <property type="protein sequence ID" value="MFD0962501.1"/>
    <property type="molecule type" value="Genomic_DNA"/>
</dbReference>
<organism evidence="1 2">
    <name type="scientific">Pseudofulvibacter geojedonensis</name>
    <dbReference type="NCBI Taxonomy" id="1123758"/>
    <lineage>
        <taxon>Bacteria</taxon>
        <taxon>Pseudomonadati</taxon>
        <taxon>Bacteroidota</taxon>
        <taxon>Flavobacteriia</taxon>
        <taxon>Flavobacteriales</taxon>
        <taxon>Flavobacteriaceae</taxon>
        <taxon>Pseudofulvibacter</taxon>
    </lineage>
</organism>
<proteinExistence type="predicted"/>
<accession>A0ABW3HYA4</accession>
<keyword evidence="2" id="KW-1185">Reference proteome</keyword>
<dbReference type="Proteomes" id="UP001596997">
    <property type="component" value="Unassembled WGS sequence"/>
</dbReference>
<dbReference type="RefSeq" id="WP_377712220.1">
    <property type="nucleotide sequence ID" value="NZ_JBHTJM010000001.1"/>
</dbReference>
<comment type="caution">
    <text evidence="1">The sequence shown here is derived from an EMBL/GenBank/DDBJ whole genome shotgun (WGS) entry which is preliminary data.</text>
</comment>
<protein>
    <submittedName>
        <fullName evidence="1">Uncharacterized protein</fullName>
    </submittedName>
</protein>
<reference evidence="2" key="1">
    <citation type="journal article" date="2019" name="Int. J. Syst. Evol. Microbiol.">
        <title>The Global Catalogue of Microorganisms (GCM) 10K type strain sequencing project: providing services to taxonomists for standard genome sequencing and annotation.</title>
        <authorList>
            <consortium name="The Broad Institute Genomics Platform"/>
            <consortium name="The Broad Institute Genome Sequencing Center for Infectious Disease"/>
            <person name="Wu L."/>
            <person name="Ma J."/>
        </authorList>
    </citation>
    <scope>NUCLEOTIDE SEQUENCE [LARGE SCALE GENOMIC DNA]</scope>
    <source>
        <strain evidence="2">CCUG 62114</strain>
    </source>
</reference>
<evidence type="ECO:0000313" key="1">
    <source>
        <dbReference type="EMBL" id="MFD0962501.1"/>
    </source>
</evidence>
<name>A0ABW3HYA4_9FLAO</name>